<evidence type="ECO:0000313" key="18">
    <source>
        <dbReference type="Proteomes" id="UP000710432"/>
    </source>
</evidence>
<comment type="subunit">
    <text evidence="12">Trimers composed of three different chains: alpha-1(VI), alpha-2(VI), and alpha-3(VI) or alpha-4(VI) or alpha-5(VI) or alpha-6(VI).</text>
</comment>
<dbReference type="CDD" id="cd01472">
    <property type="entry name" value="vWA_collagen"/>
    <property type="match status" value="2"/>
</dbReference>
<comment type="caution">
    <text evidence="17">The sequence shown here is derived from an EMBL/GenBank/DDBJ whole genome shotgun (WGS) entry which is preliminary data.</text>
</comment>
<organism evidence="17 18">
    <name type="scientific">Microtus ochrogaster</name>
    <name type="common">Prairie vole</name>
    <dbReference type="NCBI Taxonomy" id="79684"/>
    <lineage>
        <taxon>Eukaryota</taxon>
        <taxon>Metazoa</taxon>
        <taxon>Chordata</taxon>
        <taxon>Craniata</taxon>
        <taxon>Vertebrata</taxon>
        <taxon>Euteleostomi</taxon>
        <taxon>Mammalia</taxon>
        <taxon>Eutheria</taxon>
        <taxon>Euarchontoglires</taxon>
        <taxon>Glires</taxon>
        <taxon>Rodentia</taxon>
        <taxon>Myomorpha</taxon>
        <taxon>Muroidea</taxon>
        <taxon>Cricetidae</taxon>
        <taxon>Arvicolinae</taxon>
        <taxon>Microtus</taxon>
    </lineage>
</organism>
<dbReference type="PRINTS" id="PR00453">
    <property type="entry name" value="VWFADOMAIN"/>
</dbReference>
<dbReference type="GO" id="GO:0007155">
    <property type="term" value="P:cell adhesion"/>
    <property type="evidence" value="ECO:0007669"/>
    <property type="project" value="UniProtKB-KW"/>
</dbReference>
<evidence type="ECO:0000259" key="16">
    <source>
        <dbReference type="PROSITE" id="PS50234"/>
    </source>
</evidence>
<dbReference type="InterPro" id="IPR036465">
    <property type="entry name" value="vWFA_dom_sf"/>
</dbReference>
<dbReference type="Gene3D" id="3.40.50.410">
    <property type="entry name" value="von Willebrand factor, type A domain"/>
    <property type="match status" value="6"/>
</dbReference>
<evidence type="ECO:0000256" key="4">
    <source>
        <dbReference type="ARBA" id="ARBA00022729"/>
    </source>
</evidence>
<evidence type="ECO:0000256" key="10">
    <source>
        <dbReference type="ARBA" id="ARBA00043858"/>
    </source>
</evidence>
<dbReference type="InterPro" id="IPR002035">
    <property type="entry name" value="VWF_A"/>
</dbReference>
<feature type="domain" description="VWFA" evidence="16">
    <location>
        <begin position="475"/>
        <end position="644"/>
    </location>
</feature>
<dbReference type="SMART" id="SM00327">
    <property type="entry name" value="VWA"/>
    <property type="match status" value="6"/>
</dbReference>
<sequence>MATTQFHFNLRTVRDLSAFATNMTQIIKDVTKYREGTAVALITPPAPTTPAAPITPVTLTTAATDAEATVPVPISCQRDSLADIIFLVDESVGTTQNLRDLQSFLENVTNSVDVKDKCMRLGLMSYSDRVQTIASLKSSANQSEFQQQIQKLSLRTGGSNVGAAIEKMRREGFSESGGSRKAQGVPQIAVLVTHRPSDDAVREAALDLRLDGVTMFALGIEGANSTQLEDIVSYPSKQSISTHSSYSHLESYSGNFLKKIHNEIWTQVSTHAEQIELDKTGCVDTKEADIYFLIDGSSSILKKQFEQIQIFMSSVIDMFPIGPDKVRVGVVQYSHKNEEEFPISLYMDGTALKKAVFNIKQLKGRTFTGKALDFILPIIKKGQSERADETPCYLIILTDGKSEDSVLEPANRLRAEHVTIHAVGIGEANKTQLQQIAGSDERVNFGQNFDSLKNIKNEIVHRICSEKGCEDMKSDIMFLVDSSGSIGDANFETMKTFMKNLVGKIQIGANKTQVGVVQFSDYNKEEFQLNTFFTHKEIYAAIDRMSPINRNTLTGSALTFVNEYFDLSKGGRPQVRKFLILLTDGQAQDEVGGPAMALRNKSVTIFSVGVYGANRAELEEISGDGSLVFHVENFDHLKAIESKLIFRVCALHDCKRIELLDIVFVLDHSGSINSQQQESMINLTIHLVKKADVGRDRVQFGALRYSNDPEILFYLNTYSSKSDIVEHLRRRRDTGGGTYTGKALQHANILFTEEHGSRLKQNVRQLMIVITDGESHDRDKLNATAWGLRDKGITIFAVGVGDANKDELETMAGKKENTIHVDNFDKLRDIYMPLQETLCNSSQETCNLQEADVIFLCDGSDMVSDSEFVTMTTFLSDLIDNFDIQSQRMKIGMAQYGSRYQEIIELESSLNKTQWKSRIQAVAKSQGFPRIDFALKHVSDMFHPSVGGRRNAGVPQTLVVITSGYPRYDVAEAVKALKDLGICVLALGIGDVYKEQLLPITGNSEKIITFQDFNKLKSVDVKKRMVREICQSCGKSNCFVDVVIGFDLSSHLQGQPLFQGHPRLESYLPNILADITSIRGVSCGAGAEAQVSLAFTVNSDQEFPAKFQIYQKSVFDNLLQVTVRGPTHLNAQFLQSLWEVFEEKSASRGQVMLIFSDGLQGESITMLEQQSDRLREAGLDALLVVSLDALAQDEFSSFEFGKGFDYRTHLTIGMIDLGKTLSQYLGSSGLKGSRGHRGEDGDSGRRGEIGPQGDRGIIGCQGTRGQKGVKGFSGAQVWAAQVPEVPLGKMERRVSPGIPEWKAGGDSRVPRGKQETWGLKVHRDQKDYKAHRVLLGQQDLEGAMEDPDFGGERGSLEFLEAPDQLGPLDSEENRYELSGLGSGARGNGGSMGSSTWEKCPVYPTELVFALDQSSGITERRFNETRDIITSIVSDLNIRENNCPIGARVVVVSYDSDTSYLIRGSDYQSKKHLLQLLSQIKYQVPQKARDIGNAMRFVARNAFKRTSSGSNVRRVAVFFSNGQAASRESILTATMEFSALDISLAVFAYNERVFLDEAFGVRISLVHVKMVTQVRQHDSDTESGWQSGLFIPLAVPKESAAGVIVYLTLLRAGPWS</sequence>
<comment type="function">
    <text evidence="10">Collagen VI acts as a cell-binding protein.</text>
</comment>
<feature type="domain" description="VWFA" evidence="16">
    <location>
        <begin position="1405"/>
        <end position="1556"/>
    </location>
</feature>
<evidence type="ECO:0000256" key="15">
    <source>
        <dbReference type="SAM" id="MobiDB-lite"/>
    </source>
</evidence>
<dbReference type="Proteomes" id="UP000710432">
    <property type="component" value="Unassembled WGS sequence"/>
</dbReference>
<dbReference type="Pfam" id="PF01391">
    <property type="entry name" value="Collagen"/>
    <property type="match status" value="1"/>
</dbReference>
<feature type="compositionally biased region" description="Basic and acidic residues" evidence="15">
    <location>
        <begin position="1236"/>
        <end position="1248"/>
    </location>
</feature>
<dbReference type="FunFam" id="3.40.50.410:FF:000044">
    <property type="entry name" value="Collagen type VI alpha 6 chain"/>
    <property type="match status" value="1"/>
</dbReference>
<dbReference type="FunFam" id="3.40.50.410:FF:000082">
    <property type="entry name" value="Collagen type VI alpha 5 chain"/>
    <property type="match status" value="1"/>
</dbReference>
<dbReference type="InterPro" id="IPR008160">
    <property type="entry name" value="Collagen"/>
</dbReference>
<evidence type="ECO:0000256" key="8">
    <source>
        <dbReference type="ARBA" id="ARBA00023180"/>
    </source>
</evidence>
<dbReference type="Pfam" id="PF00092">
    <property type="entry name" value="VWA"/>
    <property type="match status" value="6"/>
</dbReference>
<feature type="domain" description="VWFA" evidence="16">
    <location>
        <begin position="289"/>
        <end position="459"/>
    </location>
</feature>
<dbReference type="PANTHER" id="PTHR24020">
    <property type="entry name" value="COLLAGEN ALPHA"/>
    <property type="match status" value="1"/>
</dbReference>
<evidence type="ECO:0000256" key="11">
    <source>
        <dbReference type="ARBA" id="ARBA00044000"/>
    </source>
</evidence>
<evidence type="ECO:0000256" key="13">
    <source>
        <dbReference type="ARBA" id="ARBA00071949"/>
    </source>
</evidence>
<dbReference type="SUPFAM" id="SSF53300">
    <property type="entry name" value="vWA-like"/>
    <property type="match status" value="7"/>
</dbReference>
<feature type="domain" description="VWFA" evidence="16">
    <location>
        <begin position="83"/>
        <end position="260"/>
    </location>
</feature>
<evidence type="ECO:0000256" key="12">
    <source>
        <dbReference type="ARBA" id="ARBA00065469"/>
    </source>
</evidence>
<dbReference type="PANTHER" id="PTHR24020:SF90">
    <property type="entry name" value="COLLAGEN ALPHA-1(XXI) CHAIN"/>
    <property type="match status" value="1"/>
</dbReference>
<dbReference type="InterPro" id="IPR050525">
    <property type="entry name" value="ECM_Assembly_Org"/>
</dbReference>
<keyword evidence="5" id="KW-0677">Repeat</keyword>
<dbReference type="EMBL" id="JAATJU010025500">
    <property type="protein sequence ID" value="KAH0503551.1"/>
    <property type="molecule type" value="Genomic_DNA"/>
</dbReference>
<dbReference type="CDD" id="cd01450">
    <property type="entry name" value="vWFA_subfamily_ECM"/>
    <property type="match status" value="2"/>
</dbReference>
<proteinExistence type="inferred from homology"/>
<evidence type="ECO:0000256" key="7">
    <source>
        <dbReference type="ARBA" id="ARBA00023119"/>
    </source>
</evidence>
<evidence type="ECO:0000256" key="1">
    <source>
        <dbReference type="ARBA" id="ARBA00004498"/>
    </source>
</evidence>
<comment type="subcellular location">
    <subcellularLocation>
        <location evidence="1">Secreted</location>
        <location evidence="1">Extracellular space</location>
        <location evidence="1">Extracellular matrix</location>
    </subcellularLocation>
</comment>
<accession>A0A8J6G312</accession>
<evidence type="ECO:0000313" key="17">
    <source>
        <dbReference type="EMBL" id="KAH0503551.1"/>
    </source>
</evidence>
<name>A0A8J6G312_MICOH</name>
<evidence type="ECO:0000256" key="14">
    <source>
        <dbReference type="ARBA" id="ARBA00080704"/>
    </source>
</evidence>
<keyword evidence="9" id="KW-0379">Hydroxylation</keyword>
<keyword evidence="3" id="KW-0272">Extracellular matrix</keyword>
<dbReference type="FunFam" id="3.40.50.410:FF:000003">
    <property type="entry name" value="Collagen type VI alpha 3 chain"/>
    <property type="match status" value="1"/>
</dbReference>
<feature type="domain" description="VWFA" evidence="16">
    <location>
        <begin position="661"/>
        <end position="838"/>
    </location>
</feature>
<reference evidence="17" key="1">
    <citation type="submission" date="2020-03" db="EMBL/GenBank/DDBJ databases">
        <title>Studies in the Genomics of Life Span.</title>
        <authorList>
            <person name="Glass D."/>
        </authorList>
    </citation>
    <scope>NUCLEOTIDE SEQUENCE</scope>
    <source>
        <strain evidence="17">LTLLF</strain>
        <tissue evidence="17">Muscle</tissue>
    </source>
</reference>
<evidence type="ECO:0000256" key="2">
    <source>
        <dbReference type="ARBA" id="ARBA00022525"/>
    </source>
</evidence>
<keyword evidence="7 17" id="KW-0176">Collagen</keyword>
<dbReference type="GO" id="GO:0005581">
    <property type="term" value="C:collagen trimer"/>
    <property type="evidence" value="ECO:0007669"/>
    <property type="project" value="UniProtKB-KW"/>
</dbReference>
<feature type="domain" description="VWFA" evidence="16">
    <location>
        <begin position="852"/>
        <end position="1029"/>
    </location>
</feature>
<keyword evidence="8" id="KW-0325">Glycoprotein</keyword>
<keyword evidence="4" id="KW-0732">Signal</keyword>
<dbReference type="FunFam" id="3.40.50.410:FF:000004">
    <property type="entry name" value="collagen alpha-6(VI) chain"/>
    <property type="match status" value="2"/>
</dbReference>
<keyword evidence="2" id="KW-0964">Secreted</keyword>
<comment type="similarity">
    <text evidence="11">Belongs to the type VI collagen family.</text>
</comment>
<feature type="region of interest" description="Disordered" evidence="15">
    <location>
        <begin position="1228"/>
        <end position="1261"/>
    </location>
</feature>
<evidence type="ECO:0000256" key="5">
    <source>
        <dbReference type="ARBA" id="ARBA00022737"/>
    </source>
</evidence>
<evidence type="ECO:0000256" key="9">
    <source>
        <dbReference type="ARBA" id="ARBA00023278"/>
    </source>
</evidence>
<keyword evidence="6" id="KW-0130">Cell adhesion</keyword>
<evidence type="ECO:0000256" key="3">
    <source>
        <dbReference type="ARBA" id="ARBA00022530"/>
    </source>
</evidence>
<gene>
    <name evidence="17" type="ORF">LTLLF_186630</name>
</gene>
<dbReference type="PROSITE" id="PS50234">
    <property type="entry name" value="VWFA"/>
    <property type="match status" value="6"/>
</dbReference>
<evidence type="ECO:0000256" key="6">
    <source>
        <dbReference type="ARBA" id="ARBA00022889"/>
    </source>
</evidence>
<protein>
    <recommendedName>
        <fullName evidence="13">Collagen alpha-5(VI) chain</fullName>
    </recommendedName>
    <alternativeName>
        <fullName evidence="14">Collagen alpha-1(XXIX) chain</fullName>
    </alternativeName>
</protein>